<dbReference type="InterPro" id="IPR030675">
    <property type="entry name" value="BPI/LBP"/>
</dbReference>
<comment type="caution">
    <text evidence="4">The sequence shown here is derived from an EMBL/GenBank/DDBJ whole genome shotgun (WGS) entry which is preliminary data.</text>
</comment>
<dbReference type="Gene3D" id="3.15.10.10">
    <property type="entry name" value="Bactericidal permeability-increasing protein, domain 1"/>
    <property type="match status" value="1"/>
</dbReference>
<keyword evidence="2" id="KW-0732">Signal</keyword>
<dbReference type="EMBL" id="JBAMMX010000001">
    <property type="protein sequence ID" value="KAK6947002.1"/>
    <property type="molecule type" value="Genomic_DNA"/>
</dbReference>
<dbReference type="PANTHER" id="PTHR46801:SF2">
    <property type="entry name" value="LIPOPOLYSACCHARIDE-BINDING PROTEIN"/>
    <property type="match status" value="1"/>
</dbReference>
<evidence type="ECO:0000256" key="2">
    <source>
        <dbReference type="SAM" id="SignalP"/>
    </source>
</evidence>
<name>A0AAN8WEQ1_9MAGN</name>
<dbReference type="PIRSF" id="PIRSF002417">
    <property type="entry name" value="Lipid_binding_protein"/>
    <property type="match status" value="1"/>
</dbReference>
<evidence type="ECO:0000259" key="3">
    <source>
        <dbReference type="SMART" id="SM00329"/>
    </source>
</evidence>
<dbReference type="Proteomes" id="UP001370490">
    <property type="component" value="Unassembled WGS sequence"/>
</dbReference>
<keyword evidence="1" id="KW-0325">Glycoprotein</keyword>
<dbReference type="InterPro" id="IPR017943">
    <property type="entry name" value="Bactericidal_perm-incr_a/b_dom"/>
</dbReference>
<sequence length="482" mass="53682">MGLSRLLMAHTICLTIFSLLFISAHTREEGFISVEISDVGLEFVKDLLMNKAISSLTPLELPPIERSKKIPVVGNVRMNLTNITIYEVSVSSSSVKTGVRGIDIVALNATANINMNWRYSYRTRLMPVEITDKGNASVQNQKGTLRLSVVECNCRVGDISIELDGGASWLYQIVVDAFEGKLKSAVQDAFSEKLREQIKKVDAWLQKLPKQIQITRIATLNVTLVNDIVLGKSSIDFDINGLFIPTSEAAVSKYHRTKFESLDSCTNFTKMAGLSIHEDVINSALEIYFNANTMHWTIDKFIDQSFLNTAGWMYFVPELYKQYPNDDMSLHFAISSPPRVTISNGHIDATIHSDLNVSVLDDGQPIPVACLSQEMMASVSVGIIGNNVTASVQLDDFTLSLKWSKVGELKLSLIQAAISRIINNIIVPLLNFYLERGHPLPTIRGMTFQNAEILCTNSTIMICSDVAFPKWHHPNLLSIFYQ</sequence>
<keyword evidence="5" id="KW-1185">Reference proteome</keyword>
<dbReference type="GO" id="GO:0005615">
    <property type="term" value="C:extracellular space"/>
    <property type="evidence" value="ECO:0007669"/>
    <property type="project" value="InterPro"/>
</dbReference>
<evidence type="ECO:0000313" key="5">
    <source>
        <dbReference type="Proteomes" id="UP001370490"/>
    </source>
</evidence>
<feature type="domain" description="Lipid-binding serum glycoprotein C-terminal" evidence="3">
    <location>
        <begin position="266"/>
        <end position="464"/>
    </location>
</feature>
<dbReference type="AlphaFoldDB" id="A0AAN8WEQ1"/>
<dbReference type="SMART" id="SM00329">
    <property type="entry name" value="BPI2"/>
    <property type="match status" value="1"/>
</dbReference>
<evidence type="ECO:0000313" key="4">
    <source>
        <dbReference type="EMBL" id="KAK6947002.1"/>
    </source>
</evidence>
<dbReference type="GO" id="GO:0008289">
    <property type="term" value="F:lipid binding"/>
    <property type="evidence" value="ECO:0007669"/>
    <property type="project" value="InterPro"/>
</dbReference>
<dbReference type="Gene3D" id="3.15.20.10">
    <property type="entry name" value="Bactericidal permeability-increasing protein, domain 2"/>
    <property type="match status" value="1"/>
</dbReference>
<proteinExistence type="predicted"/>
<organism evidence="4 5">
    <name type="scientific">Dillenia turbinata</name>
    <dbReference type="NCBI Taxonomy" id="194707"/>
    <lineage>
        <taxon>Eukaryota</taxon>
        <taxon>Viridiplantae</taxon>
        <taxon>Streptophyta</taxon>
        <taxon>Embryophyta</taxon>
        <taxon>Tracheophyta</taxon>
        <taxon>Spermatophyta</taxon>
        <taxon>Magnoliopsida</taxon>
        <taxon>eudicotyledons</taxon>
        <taxon>Gunneridae</taxon>
        <taxon>Pentapetalae</taxon>
        <taxon>Dilleniales</taxon>
        <taxon>Dilleniaceae</taxon>
        <taxon>Dillenia</taxon>
    </lineage>
</organism>
<dbReference type="Pfam" id="PF02886">
    <property type="entry name" value="LBP_BPI_CETP_C"/>
    <property type="match status" value="1"/>
</dbReference>
<dbReference type="InterPro" id="IPR017942">
    <property type="entry name" value="Lipid-bd_serum_glycop_N"/>
</dbReference>
<dbReference type="PANTHER" id="PTHR46801">
    <property type="entry name" value="OS06G0309200 PROTEIN"/>
    <property type="match status" value="1"/>
</dbReference>
<dbReference type="InterPro" id="IPR045897">
    <property type="entry name" value="BPI/LBP_pln"/>
</dbReference>
<dbReference type="InterPro" id="IPR001124">
    <property type="entry name" value="Lipid-bd_serum_glycop_C"/>
</dbReference>
<feature type="signal peptide" evidence="2">
    <location>
        <begin position="1"/>
        <end position="26"/>
    </location>
</feature>
<reference evidence="4 5" key="1">
    <citation type="submission" date="2023-12" db="EMBL/GenBank/DDBJ databases">
        <title>A high-quality genome assembly for Dillenia turbinata (Dilleniales).</title>
        <authorList>
            <person name="Chanderbali A."/>
        </authorList>
    </citation>
    <scope>NUCLEOTIDE SEQUENCE [LARGE SCALE GENOMIC DNA]</scope>
    <source>
        <strain evidence="4">LSX21</strain>
        <tissue evidence="4">Leaf</tissue>
    </source>
</reference>
<gene>
    <name evidence="4" type="ORF">RJ641_000475</name>
</gene>
<accession>A0AAN8WEQ1</accession>
<dbReference type="SUPFAM" id="SSF55394">
    <property type="entry name" value="Bactericidal permeability-increasing protein, BPI"/>
    <property type="match status" value="2"/>
</dbReference>
<evidence type="ECO:0000256" key="1">
    <source>
        <dbReference type="ARBA" id="ARBA00023180"/>
    </source>
</evidence>
<dbReference type="Pfam" id="PF01273">
    <property type="entry name" value="LBP_BPI_CETP"/>
    <property type="match status" value="1"/>
</dbReference>
<protein>
    <submittedName>
        <fullName evidence="4">Lipid-binding serum glycoprotein, C-terminal</fullName>
    </submittedName>
</protein>
<feature type="chain" id="PRO_5043042502" evidence="2">
    <location>
        <begin position="27"/>
        <end position="482"/>
    </location>
</feature>